<dbReference type="RefSeq" id="WP_035451025.1">
    <property type="nucleotide sequence ID" value="NZ_AZGA01000057.1"/>
</dbReference>
<dbReference type="EMBL" id="AZGA01000057">
    <property type="protein sequence ID" value="KRM33036.1"/>
    <property type="molecule type" value="Genomic_DNA"/>
</dbReference>
<feature type="domain" description="HTH merR-type" evidence="2">
    <location>
        <begin position="1"/>
        <end position="70"/>
    </location>
</feature>
<evidence type="ECO:0000259" key="2">
    <source>
        <dbReference type="PROSITE" id="PS50937"/>
    </source>
</evidence>
<dbReference type="PROSITE" id="PS00552">
    <property type="entry name" value="HTH_MERR_1"/>
    <property type="match status" value="1"/>
</dbReference>
<evidence type="ECO:0000256" key="1">
    <source>
        <dbReference type="ARBA" id="ARBA00023125"/>
    </source>
</evidence>
<dbReference type="eggNOG" id="COG0789">
    <property type="taxonomic scope" value="Bacteria"/>
</dbReference>
<dbReference type="OrthoDB" id="9811174at2"/>
<sequence length="135" mass="15855">MDYGIGQFSKLVGLSIDTLRYYEKEHLILPQRDDNNRRVYTDHDVKWIAFIKRLKQTGMPIKDIQCYATLRYQGDATIAERLSLLYEQRQRLKADQVELQRHVDFLDAKITTYHQMQHQLLAKPATTPATQSDSN</sequence>
<dbReference type="PANTHER" id="PTHR30204">
    <property type="entry name" value="REDOX-CYCLING DRUG-SENSING TRANSCRIPTIONAL ACTIVATOR SOXR"/>
    <property type="match status" value="1"/>
</dbReference>
<dbReference type="PRINTS" id="PR00040">
    <property type="entry name" value="HTHMERR"/>
</dbReference>
<keyword evidence="1" id="KW-0238">DNA-binding</keyword>
<dbReference type="PROSITE" id="PS50937">
    <property type="entry name" value="HTH_MERR_2"/>
    <property type="match status" value="1"/>
</dbReference>
<proteinExistence type="predicted"/>
<dbReference type="GO" id="GO:0003677">
    <property type="term" value="F:DNA binding"/>
    <property type="evidence" value="ECO:0007669"/>
    <property type="project" value="UniProtKB-KW"/>
</dbReference>
<dbReference type="Proteomes" id="UP000051236">
    <property type="component" value="Unassembled WGS sequence"/>
</dbReference>
<comment type="caution">
    <text evidence="3">The sequence shown here is derived from an EMBL/GenBank/DDBJ whole genome shotgun (WGS) entry which is preliminary data.</text>
</comment>
<dbReference type="SUPFAM" id="SSF46955">
    <property type="entry name" value="Putative DNA-binding domain"/>
    <property type="match status" value="1"/>
</dbReference>
<protein>
    <submittedName>
        <fullName evidence="3">MerR family transcriptional regulator</fullName>
    </submittedName>
</protein>
<reference evidence="3 4" key="1">
    <citation type="journal article" date="2015" name="Genome Announc.">
        <title>Expanding the biotechnology potential of lactobacilli through comparative genomics of 213 strains and associated genera.</title>
        <authorList>
            <person name="Sun Z."/>
            <person name="Harris H.M."/>
            <person name="McCann A."/>
            <person name="Guo C."/>
            <person name="Argimon S."/>
            <person name="Zhang W."/>
            <person name="Yang X."/>
            <person name="Jeffery I.B."/>
            <person name="Cooney J.C."/>
            <person name="Kagawa T.F."/>
            <person name="Liu W."/>
            <person name="Song Y."/>
            <person name="Salvetti E."/>
            <person name="Wrobel A."/>
            <person name="Rasinkangas P."/>
            <person name="Parkhill J."/>
            <person name="Rea M.C."/>
            <person name="O'Sullivan O."/>
            <person name="Ritari J."/>
            <person name="Douillard F.P."/>
            <person name="Paul Ross R."/>
            <person name="Yang R."/>
            <person name="Briner A.E."/>
            <person name="Felis G.E."/>
            <person name="de Vos W.M."/>
            <person name="Barrangou R."/>
            <person name="Klaenhammer T.R."/>
            <person name="Caufield P.W."/>
            <person name="Cui Y."/>
            <person name="Zhang H."/>
            <person name="O'Toole P.W."/>
        </authorList>
    </citation>
    <scope>NUCLEOTIDE SEQUENCE [LARGE SCALE GENOMIC DNA]</scope>
    <source>
        <strain evidence="3 4">DSM 18527</strain>
    </source>
</reference>
<accession>X0PD25</accession>
<dbReference type="PATRIC" id="fig|1423734.3.peg.3160"/>
<gene>
    <name evidence="3" type="ORF">FC83_GL003110</name>
</gene>
<dbReference type="SMART" id="SM00422">
    <property type="entry name" value="HTH_MERR"/>
    <property type="match status" value="1"/>
</dbReference>
<dbReference type="GO" id="GO:0003700">
    <property type="term" value="F:DNA-binding transcription factor activity"/>
    <property type="evidence" value="ECO:0007669"/>
    <property type="project" value="InterPro"/>
</dbReference>
<dbReference type="STRING" id="1423734.FC83_GL003110"/>
<dbReference type="Pfam" id="PF13411">
    <property type="entry name" value="MerR_1"/>
    <property type="match status" value="1"/>
</dbReference>
<dbReference type="InterPro" id="IPR000551">
    <property type="entry name" value="MerR-type_HTH_dom"/>
</dbReference>
<dbReference type="InterPro" id="IPR009061">
    <property type="entry name" value="DNA-bd_dom_put_sf"/>
</dbReference>
<dbReference type="CDD" id="cd01109">
    <property type="entry name" value="HTH_YyaN"/>
    <property type="match status" value="1"/>
</dbReference>
<evidence type="ECO:0000313" key="3">
    <source>
        <dbReference type="EMBL" id="KRM33036.1"/>
    </source>
</evidence>
<dbReference type="PANTHER" id="PTHR30204:SF98">
    <property type="entry name" value="HTH-TYPE TRANSCRIPTIONAL REGULATOR ADHR"/>
    <property type="match status" value="1"/>
</dbReference>
<keyword evidence="4" id="KW-1185">Reference proteome</keyword>
<organism evidence="3 4">
    <name type="scientific">Agrilactobacillus composti DSM 18527 = JCM 14202</name>
    <dbReference type="NCBI Taxonomy" id="1423734"/>
    <lineage>
        <taxon>Bacteria</taxon>
        <taxon>Bacillati</taxon>
        <taxon>Bacillota</taxon>
        <taxon>Bacilli</taxon>
        <taxon>Lactobacillales</taxon>
        <taxon>Lactobacillaceae</taxon>
        <taxon>Agrilactobacillus</taxon>
    </lineage>
</organism>
<dbReference type="InterPro" id="IPR047057">
    <property type="entry name" value="MerR_fam"/>
</dbReference>
<dbReference type="Gene3D" id="1.10.1660.10">
    <property type="match status" value="1"/>
</dbReference>
<evidence type="ECO:0000313" key="4">
    <source>
        <dbReference type="Proteomes" id="UP000051236"/>
    </source>
</evidence>
<name>X0PD25_9LACO</name>
<dbReference type="AlphaFoldDB" id="X0PD25"/>